<evidence type="ECO:0000313" key="3">
    <source>
        <dbReference type="Proteomes" id="UP000189818"/>
    </source>
</evidence>
<feature type="transmembrane region" description="Helical" evidence="1">
    <location>
        <begin position="111"/>
        <end position="132"/>
    </location>
</feature>
<feature type="transmembrane region" description="Helical" evidence="1">
    <location>
        <begin position="44"/>
        <end position="64"/>
    </location>
</feature>
<dbReference type="InterPro" id="IPR018687">
    <property type="entry name" value="DUF2177_membr"/>
</dbReference>
<keyword evidence="1" id="KW-0812">Transmembrane</keyword>
<keyword evidence="1" id="KW-1133">Transmembrane helix</keyword>
<name>A0A1T4ZUP6_9SPHN</name>
<sequence>MARIIIAYLATLIVFAVVDAVWLTQVGPLLYRPIIGAVLAPEPRMAPAIVFYALYIAGLIVFAVHPALVAGGWRTALVKGGLFGFFAYATYDLTNQATLSVWSTRITLADMAWGTSVSAAGATGGFLLTRLATKG</sequence>
<reference evidence="3" key="1">
    <citation type="submission" date="2017-02" db="EMBL/GenBank/DDBJ databases">
        <authorList>
            <person name="Varghese N."/>
            <person name="Submissions S."/>
        </authorList>
    </citation>
    <scope>NUCLEOTIDE SEQUENCE [LARGE SCALE GENOMIC DNA]</scope>
    <source>
        <strain evidence="3">UM2</strain>
    </source>
</reference>
<protein>
    <submittedName>
        <fullName evidence="2">Uncharacterized membrane protein</fullName>
    </submittedName>
</protein>
<evidence type="ECO:0000313" key="2">
    <source>
        <dbReference type="EMBL" id="SKB26481.1"/>
    </source>
</evidence>
<organism evidence="2 3">
    <name type="scientific">Rhizorhabdus histidinilytica</name>
    <dbReference type="NCBI Taxonomy" id="439228"/>
    <lineage>
        <taxon>Bacteria</taxon>
        <taxon>Pseudomonadati</taxon>
        <taxon>Pseudomonadota</taxon>
        <taxon>Alphaproteobacteria</taxon>
        <taxon>Sphingomonadales</taxon>
        <taxon>Sphingomonadaceae</taxon>
        <taxon>Rhizorhabdus</taxon>
    </lineage>
</organism>
<dbReference type="Proteomes" id="UP000189818">
    <property type="component" value="Unassembled WGS sequence"/>
</dbReference>
<gene>
    <name evidence="2" type="ORF">SAMN06295920_101254</name>
</gene>
<accession>A0A1T4ZUP6</accession>
<dbReference type="OrthoDB" id="166547at2"/>
<keyword evidence="1" id="KW-0472">Membrane</keyword>
<dbReference type="EMBL" id="FUYM01000001">
    <property type="protein sequence ID" value="SKB26481.1"/>
    <property type="molecule type" value="Genomic_DNA"/>
</dbReference>
<dbReference type="STRING" id="439228.SAMN06295920_101254"/>
<dbReference type="AlphaFoldDB" id="A0A1T4ZUP6"/>
<evidence type="ECO:0000256" key="1">
    <source>
        <dbReference type="SAM" id="Phobius"/>
    </source>
</evidence>
<dbReference type="Pfam" id="PF09945">
    <property type="entry name" value="DUF2177"/>
    <property type="match status" value="1"/>
</dbReference>
<proteinExistence type="predicted"/>
<dbReference type="RefSeq" id="WP_079646689.1">
    <property type="nucleotide sequence ID" value="NZ_FUYM01000001.1"/>
</dbReference>
<keyword evidence="3" id="KW-1185">Reference proteome</keyword>
<feature type="transmembrane region" description="Helical" evidence="1">
    <location>
        <begin position="71"/>
        <end position="91"/>
    </location>
</feature>